<dbReference type="PANTHER" id="PTHR42894:SF1">
    <property type="entry name" value="N-(5'-PHOSPHORIBOSYL)ANTHRANILATE ISOMERASE"/>
    <property type="match status" value="1"/>
</dbReference>
<comment type="caution">
    <text evidence="11">The sequence shown here is derived from an EMBL/GenBank/DDBJ whole genome shotgun (WGS) entry which is preliminary data.</text>
</comment>
<keyword evidence="12" id="KW-1185">Reference proteome</keyword>
<evidence type="ECO:0000256" key="1">
    <source>
        <dbReference type="ARBA" id="ARBA00001164"/>
    </source>
</evidence>
<keyword evidence="7 9" id="KW-0057">Aromatic amino acid biosynthesis</keyword>
<evidence type="ECO:0000256" key="2">
    <source>
        <dbReference type="ARBA" id="ARBA00004664"/>
    </source>
</evidence>
<keyword evidence="5 9" id="KW-0028">Amino-acid biosynthesis</keyword>
<dbReference type="EMBL" id="JAENIM010000039">
    <property type="protein sequence ID" value="MBK1791306.1"/>
    <property type="molecule type" value="Genomic_DNA"/>
</dbReference>
<evidence type="ECO:0000313" key="12">
    <source>
        <dbReference type="Proteomes" id="UP000624703"/>
    </source>
</evidence>
<evidence type="ECO:0000256" key="7">
    <source>
        <dbReference type="ARBA" id="ARBA00023141"/>
    </source>
</evidence>
<dbReference type="InterPro" id="IPR044643">
    <property type="entry name" value="TrpF_fam"/>
</dbReference>
<dbReference type="Proteomes" id="UP000624703">
    <property type="component" value="Unassembled WGS sequence"/>
</dbReference>
<comment type="similarity">
    <text evidence="9">Belongs to the TrpF family.</text>
</comment>
<evidence type="ECO:0000256" key="9">
    <source>
        <dbReference type="HAMAP-Rule" id="MF_00135"/>
    </source>
</evidence>
<evidence type="ECO:0000259" key="10">
    <source>
        <dbReference type="Pfam" id="PF00697"/>
    </source>
</evidence>
<reference evidence="11" key="1">
    <citation type="submission" date="2021-01" db="EMBL/GenBank/DDBJ databases">
        <title>Modified the classification status of verrucomicrobia.</title>
        <authorList>
            <person name="Feng X."/>
        </authorList>
    </citation>
    <scope>NUCLEOTIDE SEQUENCE</scope>
    <source>
        <strain evidence="11">_KCTC 22039</strain>
    </source>
</reference>
<dbReference type="Pfam" id="PF00697">
    <property type="entry name" value="PRAI"/>
    <property type="match status" value="1"/>
</dbReference>
<dbReference type="EC" id="5.3.1.24" evidence="3 9"/>
<evidence type="ECO:0000256" key="4">
    <source>
        <dbReference type="ARBA" id="ARBA00022272"/>
    </source>
</evidence>
<keyword evidence="6 9" id="KW-0822">Tryptophan biosynthesis</keyword>
<dbReference type="AlphaFoldDB" id="A0A8J7SJS7"/>
<comment type="catalytic activity">
    <reaction evidence="1 9">
        <text>N-(5-phospho-beta-D-ribosyl)anthranilate = 1-(2-carboxyphenylamino)-1-deoxy-D-ribulose 5-phosphate</text>
        <dbReference type="Rhea" id="RHEA:21540"/>
        <dbReference type="ChEBI" id="CHEBI:18277"/>
        <dbReference type="ChEBI" id="CHEBI:58613"/>
        <dbReference type="EC" id="5.3.1.24"/>
    </reaction>
</comment>
<evidence type="ECO:0000256" key="6">
    <source>
        <dbReference type="ARBA" id="ARBA00022822"/>
    </source>
</evidence>
<comment type="pathway">
    <text evidence="2 9">Amino-acid biosynthesis; L-tryptophan biosynthesis; L-tryptophan from chorismate: step 3/5.</text>
</comment>
<keyword evidence="8 9" id="KW-0413">Isomerase</keyword>
<dbReference type="HAMAP" id="MF_00135">
    <property type="entry name" value="PRAI"/>
    <property type="match status" value="1"/>
</dbReference>
<evidence type="ECO:0000256" key="8">
    <source>
        <dbReference type="ARBA" id="ARBA00023235"/>
    </source>
</evidence>
<dbReference type="InterPro" id="IPR011060">
    <property type="entry name" value="RibuloseP-bd_barrel"/>
</dbReference>
<dbReference type="UniPathway" id="UPA00035">
    <property type="reaction ID" value="UER00042"/>
</dbReference>
<dbReference type="CDD" id="cd00405">
    <property type="entry name" value="PRAI"/>
    <property type="match status" value="1"/>
</dbReference>
<dbReference type="InterPro" id="IPR013785">
    <property type="entry name" value="Aldolase_TIM"/>
</dbReference>
<dbReference type="InterPro" id="IPR001240">
    <property type="entry name" value="PRAI_dom"/>
</dbReference>
<sequence length="242" mass="25477">MSKFSTATGFYFNLGHFMVDCGMLNDFLSPASCALKICGVTTTADAEALIACGVDALGVNFYPKSKRYITPADATEWLKSSAGRIVRVGVFVNADPSLPKQLLEDGLLDMVQFHGDEDLAYCQPFIDAKLPFIKAIGVNAADSLNDIASYGANALLLDAPAPGVYGGTGHTFDWNHARTFMQSHAEIPVMLAGGITPANAQEAVATVRPACIDIASGAEISPGIKDMDKVKAIQAAMLAAQA</sequence>
<evidence type="ECO:0000256" key="5">
    <source>
        <dbReference type="ARBA" id="ARBA00022605"/>
    </source>
</evidence>
<dbReference type="GO" id="GO:0000162">
    <property type="term" value="P:L-tryptophan biosynthetic process"/>
    <property type="evidence" value="ECO:0007669"/>
    <property type="project" value="UniProtKB-UniRule"/>
</dbReference>
<proteinExistence type="inferred from homology"/>
<accession>A0A8J7SJS7</accession>
<dbReference type="GO" id="GO:0004640">
    <property type="term" value="F:phosphoribosylanthranilate isomerase activity"/>
    <property type="evidence" value="ECO:0007669"/>
    <property type="project" value="UniProtKB-UniRule"/>
</dbReference>
<gene>
    <name evidence="9" type="primary">trpF</name>
    <name evidence="11" type="ORF">JIN82_09105</name>
</gene>
<dbReference type="Gene3D" id="3.20.20.70">
    <property type="entry name" value="Aldolase class I"/>
    <property type="match status" value="1"/>
</dbReference>
<protein>
    <recommendedName>
        <fullName evidence="4 9">N-(5'-phosphoribosyl)anthranilate isomerase</fullName>
        <shortName evidence="9">PRAI</shortName>
        <ecNumber evidence="3 9">5.3.1.24</ecNumber>
    </recommendedName>
</protein>
<organism evidence="11 12">
    <name type="scientific">Persicirhabdus sediminis</name>
    <dbReference type="NCBI Taxonomy" id="454144"/>
    <lineage>
        <taxon>Bacteria</taxon>
        <taxon>Pseudomonadati</taxon>
        <taxon>Verrucomicrobiota</taxon>
        <taxon>Verrucomicrobiia</taxon>
        <taxon>Verrucomicrobiales</taxon>
        <taxon>Verrucomicrobiaceae</taxon>
        <taxon>Persicirhabdus</taxon>
    </lineage>
</organism>
<name>A0A8J7SJS7_9BACT</name>
<evidence type="ECO:0000256" key="3">
    <source>
        <dbReference type="ARBA" id="ARBA00012572"/>
    </source>
</evidence>
<evidence type="ECO:0000313" key="11">
    <source>
        <dbReference type="EMBL" id="MBK1791306.1"/>
    </source>
</evidence>
<dbReference type="RefSeq" id="WP_200311315.1">
    <property type="nucleotide sequence ID" value="NZ_JAENIM010000039.1"/>
</dbReference>
<dbReference type="SUPFAM" id="SSF51366">
    <property type="entry name" value="Ribulose-phoshate binding barrel"/>
    <property type="match status" value="1"/>
</dbReference>
<dbReference type="PANTHER" id="PTHR42894">
    <property type="entry name" value="N-(5'-PHOSPHORIBOSYL)ANTHRANILATE ISOMERASE"/>
    <property type="match status" value="1"/>
</dbReference>
<feature type="domain" description="N-(5'phosphoribosyl) anthranilate isomerase (PRAI)" evidence="10">
    <location>
        <begin position="35"/>
        <end position="233"/>
    </location>
</feature>